<proteinExistence type="predicted"/>
<dbReference type="EMBL" id="HBUF01388424">
    <property type="protein sequence ID" value="CAG6732963.1"/>
    <property type="molecule type" value="Transcribed_RNA"/>
</dbReference>
<evidence type="ECO:0000313" key="1">
    <source>
        <dbReference type="EMBL" id="CAG6732963.1"/>
    </source>
</evidence>
<organism evidence="1">
    <name type="scientific">Cacopsylla melanoneura</name>
    <dbReference type="NCBI Taxonomy" id="428564"/>
    <lineage>
        <taxon>Eukaryota</taxon>
        <taxon>Metazoa</taxon>
        <taxon>Ecdysozoa</taxon>
        <taxon>Arthropoda</taxon>
        <taxon>Hexapoda</taxon>
        <taxon>Insecta</taxon>
        <taxon>Pterygota</taxon>
        <taxon>Neoptera</taxon>
        <taxon>Paraneoptera</taxon>
        <taxon>Hemiptera</taxon>
        <taxon>Sternorrhyncha</taxon>
        <taxon>Psylloidea</taxon>
        <taxon>Psyllidae</taxon>
        <taxon>Psyllinae</taxon>
        <taxon>Cacopsylla</taxon>
    </lineage>
</organism>
<name>A0A8D8YQG9_9HEMI</name>
<accession>A0A8D8YQG9</accession>
<dbReference type="EMBL" id="HBUF01388423">
    <property type="protein sequence ID" value="CAG6732961.1"/>
    <property type="molecule type" value="Transcribed_RNA"/>
</dbReference>
<dbReference type="AlphaFoldDB" id="A0A8D8YQG9"/>
<dbReference type="EMBL" id="HBUF01388422">
    <property type="protein sequence ID" value="CAG6732959.1"/>
    <property type="molecule type" value="Transcribed_RNA"/>
</dbReference>
<sequence length="101" mass="11604">MLTLQHCCSSMEPRRIDKIGRDAHLRTAAPPRASSKHYEFFTSKAPTFGRGTSRGTFPYMMPYKAVVGSWSFGFSRSDRMRSMRPIMMGKHRSILLPFIIM</sequence>
<protein>
    <submittedName>
        <fullName evidence="1">Uncharacterized protein</fullName>
    </submittedName>
</protein>
<reference evidence="1" key="1">
    <citation type="submission" date="2021-05" db="EMBL/GenBank/DDBJ databases">
        <authorList>
            <person name="Alioto T."/>
            <person name="Alioto T."/>
            <person name="Gomez Garrido J."/>
        </authorList>
    </citation>
    <scope>NUCLEOTIDE SEQUENCE</scope>
</reference>